<evidence type="ECO:0000256" key="2">
    <source>
        <dbReference type="ARBA" id="ARBA00022630"/>
    </source>
</evidence>
<organism evidence="7 8">
    <name type="scientific">Candidatus Pseudogracilibacillus intestinigallinarum</name>
    <dbReference type="NCBI Taxonomy" id="2838742"/>
    <lineage>
        <taxon>Bacteria</taxon>
        <taxon>Bacillati</taxon>
        <taxon>Bacillota</taxon>
        <taxon>Bacilli</taxon>
        <taxon>Bacillales</taxon>
        <taxon>Bacillaceae</taxon>
        <taxon>Pseudogracilibacillus</taxon>
    </lineage>
</organism>
<dbReference type="EMBL" id="DXHX01000103">
    <property type="protein sequence ID" value="HIV74745.1"/>
    <property type="molecule type" value="Genomic_DNA"/>
</dbReference>
<dbReference type="PANTHER" id="PTHR43425">
    <property type="entry name" value="OXYGEN-INSENSITIVE NADPH NITROREDUCTASE"/>
    <property type="match status" value="1"/>
</dbReference>
<evidence type="ECO:0000313" key="7">
    <source>
        <dbReference type="EMBL" id="HIV74745.1"/>
    </source>
</evidence>
<comment type="similarity">
    <text evidence="1 5">Belongs to the flavin oxidoreductase frp family.</text>
</comment>
<evidence type="ECO:0000256" key="1">
    <source>
        <dbReference type="ARBA" id="ARBA00008366"/>
    </source>
</evidence>
<evidence type="ECO:0000313" key="8">
    <source>
        <dbReference type="Proteomes" id="UP000823937"/>
    </source>
</evidence>
<dbReference type="Proteomes" id="UP000823937">
    <property type="component" value="Unassembled WGS sequence"/>
</dbReference>
<sequence length="243" mass="27767">MLELLKSHTSVRKYSDEKISDEQLYELLEAAQYSASSHFVQAYSVIHVKDEEKINKFAALTNNEFQFTTAPVALLFCADLKRNVKAVEMHGKELIGDRVEDFLVAAVDTAIYAQNFVIAAESKGYGICYIGGARNNPAEISDLFDLPEYVIPLFAMTVGVPTKKNEVKPRLPLEAVVHVDGYNEEKYDDLLKEYDETYNNYIKARTNNKKDITWTESMADFWSKPRRAHLKEFVQSKGYLNEE</sequence>
<gene>
    <name evidence="7" type="ORF">H9895_06680</name>
</gene>
<dbReference type="PANTHER" id="PTHR43425:SF3">
    <property type="entry name" value="NADPH-DEPENDENT OXIDOREDUCTASE"/>
    <property type="match status" value="1"/>
</dbReference>
<dbReference type="SUPFAM" id="SSF55469">
    <property type="entry name" value="FMN-dependent nitroreductase-like"/>
    <property type="match status" value="1"/>
</dbReference>
<comment type="caution">
    <text evidence="7">The sequence shown here is derived from an EMBL/GenBank/DDBJ whole genome shotgun (WGS) entry which is preliminary data.</text>
</comment>
<dbReference type="InterPro" id="IPR029479">
    <property type="entry name" value="Nitroreductase"/>
</dbReference>
<dbReference type="AlphaFoldDB" id="A0A9D1PLR4"/>
<protein>
    <submittedName>
        <fullName evidence="7">NADPH-dependent oxidoreductase</fullName>
    </submittedName>
</protein>
<dbReference type="InterPro" id="IPR016446">
    <property type="entry name" value="Flavin_OxRdtase_Frp"/>
</dbReference>
<feature type="domain" description="Nitroreductase" evidence="6">
    <location>
        <begin position="6"/>
        <end position="159"/>
    </location>
</feature>
<keyword evidence="2 5" id="KW-0285">Flavoprotein</keyword>
<dbReference type="CDD" id="cd02146">
    <property type="entry name" value="NfsA-like"/>
    <property type="match status" value="1"/>
</dbReference>
<dbReference type="InterPro" id="IPR000415">
    <property type="entry name" value="Nitroreductase-like"/>
</dbReference>
<keyword evidence="4 5" id="KW-0560">Oxidoreductase</keyword>
<reference evidence="7" key="2">
    <citation type="submission" date="2021-04" db="EMBL/GenBank/DDBJ databases">
        <authorList>
            <person name="Gilroy R."/>
        </authorList>
    </citation>
    <scope>NUCLEOTIDE SEQUENCE</scope>
    <source>
        <strain evidence="7">CHK169-2315</strain>
    </source>
</reference>
<evidence type="ECO:0000259" key="6">
    <source>
        <dbReference type="Pfam" id="PF00881"/>
    </source>
</evidence>
<dbReference type="PIRSF" id="PIRSF005426">
    <property type="entry name" value="Frp"/>
    <property type="match status" value="1"/>
</dbReference>
<keyword evidence="3 5" id="KW-0288">FMN</keyword>
<dbReference type="Pfam" id="PF00881">
    <property type="entry name" value="Nitroreductase"/>
    <property type="match status" value="1"/>
</dbReference>
<reference evidence="7" key="1">
    <citation type="journal article" date="2021" name="PeerJ">
        <title>Extensive microbial diversity within the chicken gut microbiome revealed by metagenomics and culture.</title>
        <authorList>
            <person name="Gilroy R."/>
            <person name="Ravi A."/>
            <person name="Getino M."/>
            <person name="Pursley I."/>
            <person name="Horton D.L."/>
            <person name="Alikhan N.F."/>
            <person name="Baker D."/>
            <person name="Gharbi K."/>
            <person name="Hall N."/>
            <person name="Watson M."/>
            <person name="Adriaenssens E.M."/>
            <person name="Foster-Nyarko E."/>
            <person name="Jarju S."/>
            <person name="Secka A."/>
            <person name="Antonio M."/>
            <person name="Oren A."/>
            <person name="Chaudhuri R.R."/>
            <person name="La Ragione R."/>
            <person name="Hildebrand F."/>
            <person name="Pallen M.J."/>
        </authorList>
    </citation>
    <scope>NUCLEOTIDE SEQUENCE</scope>
    <source>
        <strain evidence="7">CHK169-2315</strain>
    </source>
</reference>
<dbReference type="Gene3D" id="3.40.109.10">
    <property type="entry name" value="NADH Oxidase"/>
    <property type="match status" value="1"/>
</dbReference>
<evidence type="ECO:0000256" key="4">
    <source>
        <dbReference type="ARBA" id="ARBA00023002"/>
    </source>
</evidence>
<name>A0A9D1PLR4_9BACI</name>
<evidence type="ECO:0000256" key="5">
    <source>
        <dbReference type="PIRNR" id="PIRNR005426"/>
    </source>
</evidence>
<evidence type="ECO:0000256" key="3">
    <source>
        <dbReference type="ARBA" id="ARBA00022643"/>
    </source>
</evidence>
<accession>A0A9D1PLR4</accession>
<dbReference type="GO" id="GO:0016491">
    <property type="term" value="F:oxidoreductase activity"/>
    <property type="evidence" value="ECO:0007669"/>
    <property type="project" value="UniProtKB-UniRule"/>
</dbReference>
<keyword evidence="5" id="KW-0521">NADP</keyword>
<proteinExistence type="inferred from homology"/>